<gene>
    <name evidence="5" type="ORF">Anapl_18781</name>
</gene>
<dbReference type="GO" id="GO:0006886">
    <property type="term" value="P:intracellular protein transport"/>
    <property type="evidence" value="ECO:0007669"/>
    <property type="project" value="InterPro"/>
</dbReference>
<reference evidence="6" key="1">
    <citation type="journal article" date="2013" name="Nat. Genet.">
        <title>The duck genome and transcriptome provide insight into an avian influenza virus reservoir species.</title>
        <authorList>
            <person name="Huang Y."/>
            <person name="Li Y."/>
            <person name="Burt D.W."/>
            <person name="Chen H."/>
            <person name="Zhang Y."/>
            <person name="Qian W."/>
            <person name="Kim H."/>
            <person name="Gan S."/>
            <person name="Zhao Y."/>
            <person name="Li J."/>
            <person name="Yi K."/>
            <person name="Feng H."/>
            <person name="Zhu P."/>
            <person name="Li B."/>
            <person name="Liu Q."/>
            <person name="Fairley S."/>
            <person name="Magor K.E."/>
            <person name="Du Z."/>
            <person name="Hu X."/>
            <person name="Goodman L."/>
            <person name="Tafer H."/>
            <person name="Vignal A."/>
            <person name="Lee T."/>
            <person name="Kim K.W."/>
            <person name="Sheng Z."/>
            <person name="An Y."/>
            <person name="Searle S."/>
            <person name="Herrero J."/>
            <person name="Groenen M.A."/>
            <person name="Crooijmans R.P."/>
            <person name="Faraut T."/>
            <person name="Cai Q."/>
            <person name="Webster R.G."/>
            <person name="Aldridge J.R."/>
            <person name="Warren W.C."/>
            <person name="Bartschat S."/>
            <person name="Kehr S."/>
            <person name="Marz M."/>
            <person name="Stadler P.F."/>
            <person name="Smith J."/>
            <person name="Kraus R.H."/>
            <person name="Zhao Y."/>
            <person name="Ren L."/>
            <person name="Fei J."/>
            <person name="Morisson M."/>
            <person name="Kaiser P."/>
            <person name="Griffin D.K."/>
            <person name="Rao M."/>
            <person name="Pitel F."/>
            <person name="Wang J."/>
            <person name="Li N."/>
        </authorList>
    </citation>
    <scope>NUCLEOTIDE SEQUENCE [LARGE SCALE GENOMIC DNA]</scope>
</reference>
<name>R0J8A1_ANAPL</name>
<dbReference type="InterPro" id="IPR010911">
    <property type="entry name" value="Rab_BD"/>
</dbReference>
<dbReference type="GO" id="GO:0031267">
    <property type="term" value="F:small GTPase binding"/>
    <property type="evidence" value="ECO:0007669"/>
    <property type="project" value="InterPro"/>
</dbReference>
<feature type="compositionally biased region" description="Pro residues" evidence="3">
    <location>
        <begin position="160"/>
        <end position="170"/>
    </location>
</feature>
<dbReference type="PANTHER" id="PTHR14555:SF6">
    <property type="entry name" value="RAB EFFECTOR MYRIP"/>
    <property type="match status" value="1"/>
</dbReference>
<dbReference type="GO" id="GO:0048471">
    <property type="term" value="C:perinuclear region of cytoplasm"/>
    <property type="evidence" value="ECO:0007669"/>
    <property type="project" value="UniProtKB-SubCell"/>
</dbReference>
<comment type="subcellular location">
    <subcellularLocation>
        <location evidence="1">Cytoplasm</location>
        <location evidence="1">Perinuclear region</location>
    </subcellularLocation>
</comment>
<feature type="domain" description="RabBD" evidence="4">
    <location>
        <begin position="230"/>
        <end position="296"/>
    </location>
</feature>
<dbReference type="AlphaFoldDB" id="R0J8A1"/>
<keyword evidence="6" id="KW-1185">Reference proteome</keyword>
<protein>
    <submittedName>
        <fullName evidence="5">Rab effector MyRIP</fullName>
    </submittedName>
</protein>
<evidence type="ECO:0000256" key="3">
    <source>
        <dbReference type="SAM" id="MobiDB-lite"/>
    </source>
</evidence>
<dbReference type="PROSITE" id="PS50916">
    <property type="entry name" value="RABBD"/>
    <property type="match status" value="1"/>
</dbReference>
<dbReference type="GO" id="GO:0017022">
    <property type="term" value="F:myosin binding"/>
    <property type="evidence" value="ECO:0007669"/>
    <property type="project" value="TreeGrafter"/>
</dbReference>
<dbReference type="GO" id="GO:0003779">
    <property type="term" value="F:actin binding"/>
    <property type="evidence" value="ECO:0007669"/>
    <property type="project" value="TreeGrafter"/>
</dbReference>
<dbReference type="PANTHER" id="PTHR14555">
    <property type="entry name" value="MYELIN-ASSOCIATED OLIGODENDROCYTIC BASIC PROTEIN MOBP -RELATED"/>
    <property type="match status" value="1"/>
</dbReference>
<dbReference type="InterPro" id="IPR013083">
    <property type="entry name" value="Znf_RING/FYVE/PHD"/>
</dbReference>
<keyword evidence="2" id="KW-0963">Cytoplasm</keyword>
<dbReference type="Proteomes" id="UP000296049">
    <property type="component" value="Unassembled WGS sequence"/>
</dbReference>
<evidence type="ECO:0000256" key="1">
    <source>
        <dbReference type="ARBA" id="ARBA00004556"/>
    </source>
</evidence>
<evidence type="ECO:0000313" key="5">
    <source>
        <dbReference type="EMBL" id="EOA93380.1"/>
    </source>
</evidence>
<dbReference type="InterPro" id="IPR051745">
    <property type="entry name" value="Intracell_Transport_Effector"/>
</dbReference>
<organism evidence="5 6">
    <name type="scientific">Anas platyrhynchos</name>
    <name type="common">Mallard</name>
    <name type="synonym">Anas boschas</name>
    <dbReference type="NCBI Taxonomy" id="8839"/>
    <lineage>
        <taxon>Eukaryota</taxon>
        <taxon>Metazoa</taxon>
        <taxon>Chordata</taxon>
        <taxon>Craniata</taxon>
        <taxon>Vertebrata</taxon>
        <taxon>Euteleostomi</taxon>
        <taxon>Archelosauria</taxon>
        <taxon>Archosauria</taxon>
        <taxon>Dinosauria</taxon>
        <taxon>Saurischia</taxon>
        <taxon>Theropoda</taxon>
        <taxon>Coelurosauria</taxon>
        <taxon>Aves</taxon>
        <taxon>Neognathae</taxon>
        <taxon>Galloanserae</taxon>
        <taxon>Anseriformes</taxon>
        <taxon>Anatidae</taxon>
        <taxon>Anatinae</taxon>
        <taxon>Anas</taxon>
    </lineage>
</organism>
<dbReference type="InterPro" id="IPR041282">
    <property type="entry name" value="FYVE_2"/>
</dbReference>
<dbReference type="Pfam" id="PF02318">
    <property type="entry name" value="FYVE_2"/>
    <property type="match status" value="1"/>
</dbReference>
<evidence type="ECO:0000256" key="2">
    <source>
        <dbReference type="ARBA" id="ARBA00022490"/>
    </source>
</evidence>
<feature type="region of interest" description="Disordered" evidence="3">
    <location>
        <begin position="151"/>
        <end position="170"/>
    </location>
</feature>
<accession>R0J8A1</accession>
<evidence type="ECO:0000313" key="6">
    <source>
        <dbReference type="Proteomes" id="UP000296049"/>
    </source>
</evidence>
<evidence type="ECO:0000259" key="4">
    <source>
        <dbReference type="PROSITE" id="PS50916"/>
    </source>
</evidence>
<dbReference type="EMBL" id="KB746619">
    <property type="protein sequence ID" value="EOA93380.1"/>
    <property type="molecule type" value="Genomic_DNA"/>
</dbReference>
<dbReference type="Gene3D" id="3.30.40.10">
    <property type="entry name" value="Zinc/RING finger domain, C3HC4 (zinc finger)"/>
    <property type="match status" value="1"/>
</dbReference>
<proteinExistence type="predicted"/>
<dbReference type="GO" id="GO:0030864">
    <property type="term" value="C:cortical actin cytoskeleton"/>
    <property type="evidence" value="ECO:0007669"/>
    <property type="project" value="TreeGrafter"/>
</dbReference>
<feature type="region of interest" description="Disordered" evidence="3">
    <location>
        <begin position="258"/>
        <end position="277"/>
    </location>
</feature>
<sequence length="299" mass="32904">MVSVSQSGTRFTNIEVILQSTESLRQRLCRFVPLASFSEDISTHGLRAVLTERFKQEPPGSICLPSPALFGEEALSLRASRQDDPLRSFRTRVCGRTGQGLRDHATTRPGSLLIPGHTLELEGRNLEQPGRWARCADPPAMRLTDPSSAAELAGTLPAPHSRPPSLPPPGVRSPADVALCQCSILLQPPAHCMAIDCVMLRLTGVMGEGCGMHGATQLFTSSAEYIMGRKLDLSGLTDEEAEHVLQVVQRDFSLRKKEEERLSRPLRNNSPTPPLNKSAERAVLQEENVTVWYHPFQQK</sequence>